<feature type="domain" description="HTH myb-type" evidence="7">
    <location>
        <begin position="232"/>
        <end position="281"/>
    </location>
</feature>
<feature type="domain" description="HTH myb-type" evidence="7">
    <location>
        <begin position="96"/>
        <end position="142"/>
    </location>
</feature>
<evidence type="ECO:0000313" key="8">
    <source>
        <dbReference type="EMBL" id="GFH55586.1"/>
    </source>
</evidence>
<dbReference type="PROSITE" id="PS51294">
    <property type="entry name" value="HTH_MYB"/>
    <property type="match status" value="4"/>
</dbReference>
<protein>
    <submittedName>
        <fullName evidence="8">Uncharacterized protein</fullName>
    </submittedName>
</protein>
<dbReference type="GO" id="GO:0000978">
    <property type="term" value="F:RNA polymerase II cis-regulatory region sequence-specific DNA binding"/>
    <property type="evidence" value="ECO:0007669"/>
    <property type="project" value="TreeGrafter"/>
</dbReference>
<evidence type="ECO:0000256" key="5">
    <source>
        <dbReference type="SAM" id="MobiDB-lite"/>
    </source>
</evidence>
<keyword evidence="4" id="KW-0539">Nucleus</keyword>
<dbReference type="GO" id="GO:0042796">
    <property type="term" value="P:snRNA transcription by RNA polymerase III"/>
    <property type="evidence" value="ECO:0007669"/>
    <property type="project" value="TreeGrafter"/>
</dbReference>
<dbReference type="Gene3D" id="1.10.10.60">
    <property type="entry name" value="Homeodomain-like"/>
    <property type="match status" value="3"/>
</dbReference>
<dbReference type="EMBL" id="BLLK01000049">
    <property type="protein sequence ID" value="GFH55586.1"/>
    <property type="molecule type" value="Genomic_DNA"/>
</dbReference>
<dbReference type="GO" id="GO:0001006">
    <property type="term" value="F:RNA polymerase III type 3 promoter sequence-specific DNA binding"/>
    <property type="evidence" value="ECO:0007669"/>
    <property type="project" value="TreeGrafter"/>
</dbReference>
<feature type="domain" description="HTH myb-type" evidence="7">
    <location>
        <begin position="177"/>
        <end position="229"/>
    </location>
</feature>
<dbReference type="PANTHER" id="PTHR46621:SF1">
    <property type="entry name" value="SNRNA-ACTIVATING PROTEIN COMPLEX SUBUNIT 4"/>
    <property type="match status" value="1"/>
</dbReference>
<evidence type="ECO:0000256" key="3">
    <source>
        <dbReference type="ARBA" id="ARBA00023163"/>
    </source>
</evidence>
<sequence>MFQYQQTSEEQADGESPSHSSCSSKENNTHKKQTKQTTKQVKQVRSAWSAREDYKLYNLIQKHGTKWHTISTHFHNRNASKCRDRWRKCLLLNLQQDWSQDEDILLEKFVQEKRKWNEIGRALQKTDYQVKHRFIKKLQKKCKLKHIESLEEDESESECERQEQDHRGLCPRGGYKRWTPEEDELLRQAVLEYTNQGKVIDYQEVAKKIPGTIWSQCQSRWVGTLKHTSFEPWTDGEDEKLEQLVDKYGSIKKWSKIALEMKGRMPTQCRQRWKQKHGDDCVGADDESHGDVEACASSPSPPPQPPHAHRFFSFQFTPHQNGVVLGFRNPLVTPGKRSLLQVTDHDEILLKKKRCSAFCTEKCCNF</sequence>
<dbReference type="CDD" id="cd00167">
    <property type="entry name" value="SANT"/>
    <property type="match status" value="4"/>
</dbReference>
<evidence type="ECO:0000313" key="9">
    <source>
        <dbReference type="Proteomes" id="UP001054902"/>
    </source>
</evidence>
<evidence type="ECO:0000256" key="2">
    <source>
        <dbReference type="ARBA" id="ARBA00023125"/>
    </source>
</evidence>
<dbReference type="InterPro" id="IPR017930">
    <property type="entry name" value="Myb_dom"/>
</dbReference>
<organism evidence="8 9">
    <name type="scientific">Chaetoceros tenuissimus</name>
    <dbReference type="NCBI Taxonomy" id="426638"/>
    <lineage>
        <taxon>Eukaryota</taxon>
        <taxon>Sar</taxon>
        <taxon>Stramenopiles</taxon>
        <taxon>Ochrophyta</taxon>
        <taxon>Bacillariophyta</taxon>
        <taxon>Coscinodiscophyceae</taxon>
        <taxon>Chaetocerotophycidae</taxon>
        <taxon>Chaetocerotales</taxon>
        <taxon>Chaetocerotaceae</taxon>
        <taxon>Chaetoceros</taxon>
    </lineage>
</organism>
<evidence type="ECO:0000259" key="6">
    <source>
        <dbReference type="PROSITE" id="PS50090"/>
    </source>
</evidence>
<feature type="domain" description="Myb-like" evidence="6">
    <location>
        <begin position="232"/>
        <end position="277"/>
    </location>
</feature>
<dbReference type="Proteomes" id="UP001054902">
    <property type="component" value="Unassembled WGS sequence"/>
</dbReference>
<name>A0AAD3D0H5_9STRA</name>
<feature type="region of interest" description="Disordered" evidence="5">
    <location>
        <begin position="1"/>
        <end position="43"/>
    </location>
</feature>
<keyword evidence="1" id="KW-0805">Transcription regulation</keyword>
<dbReference type="AlphaFoldDB" id="A0AAD3D0H5"/>
<reference evidence="8 9" key="1">
    <citation type="journal article" date="2021" name="Sci. Rep.">
        <title>The genome of the diatom Chaetoceros tenuissimus carries an ancient integrated fragment of an extant virus.</title>
        <authorList>
            <person name="Hongo Y."/>
            <person name="Kimura K."/>
            <person name="Takaki Y."/>
            <person name="Yoshida Y."/>
            <person name="Baba S."/>
            <person name="Kobayashi G."/>
            <person name="Nagasaki K."/>
            <person name="Hano T."/>
            <person name="Tomaru Y."/>
        </authorList>
    </citation>
    <scope>NUCLEOTIDE SEQUENCE [LARGE SCALE GENOMIC DNA]</scope>
    <source>
        <strain evidence="8 9">NIES-3715</strain>
    </source>
</reference>
<keyword evidence="9" id="KW-1185">Reference proteome</keyword>
<dbReference type="PANTHER" id="PTHR46621">
    <property type="entry name" value="SNRNA-ACTIVATING PROTEIN COMPLEX SUBUNIT 4"/>
    <property type="match status" value="1"/>
</dbReference>
<keyword evidence="3" id="KW-0804">Transcription</keyword>
<dbReference type="GO" id="GO:0019185">
    <property type="term" value="C:snRNA-activating protein complex"/>
    <property type="evidence" value="ECO:0007669"/>
    <property type="project" value="TreeGrafter"/>
</dbReference>
<feature type="domain" description="Myb-like" evidence="6">
    <location>
        <begin position="177"/>
        <end position="225"/>
    </location>
</feature>
<feature type="domain" description="HTH myb-type" evidence="7">
    <location>
        <begin position="44"/>
        <end position="94"/>
    </location>
</feature>
<gene>
    <name evidence="8" type="ORF">CTEN210_12062</name>
</gene>
<feature type="domain" description="Myb-like" evidence="6">
    <location>
        <begin position="40"/>
        <end position="90"/>
    </location>
</feature>
<proteinExistence type="predicted"/>
<evidence type="ECO:0000256" key="4">
    <source>
        <dbReference type="ARBA" id="ARBA00023242"/>
    </source>
</evidence>
<comment type="caution">
    <text evidence="8">The sequence shown here is derived from an EMBL/GenBank/DDBJ whole genome shotgun (WGS) entry which is preliminary data.</text>
</comment>
<dbReference type="PROSITE" id="PS50090">
    <property type="entry name" value="MYB_LIKE"/>
    <property type="match status" value="4"/>
</dbReference>
<dbReference type="GO" id="GO:0042795">
    <property type="term" value="P:snRNA transcription by RNA polymerase II"/>
    <property type="evidence" value="ECO:0007669"/>
    <property type="project" value="TreeGrafter"/>
</dbReference>
<dbReference type="InterPro" id="IPR051575">
    <property type="entry name" value="Myb-like_DNA-bd"/>
</dbReference>
<feature type="domain" description="Myb-like" evidence="6">
    <location>
        <begin position="98"/>
        <end position="138"/>
    </location>
</feature>
<accession>A0AAD3D0H5</accession>
<evidence type="ECO:0000259" key="7">
    <source>
        <dbReference type="PROSITE" id="PS51294"/>
    </source>
</evidence>
<dbReference type="SUPFAM" id="SSF46689">
    <property type="entry name" value="Homeodomain-like"/>
    <property type="match status" value="2"/>
</dbReference>
<dbReference type="InterPro" id="IPR009057">
    <property type="entry name" value="Homeodomain-like_sf"/>
</dbReference>
<keyword evidence="2" id="KW-0238">DNA-binding</keyword>
<dbReference type="InterPro" id="IPR001005">
    <property type="entry name" value="SANT/Myb"/>
</dbReference>
<dbReference type="Pfam" id="PF00249">
    <property type="entry name" value="Myb_DNA-binding"/>
    <property type="match status" value="4"/>
</dbReference>
<evidence type="ECO:0000256" key="1">
    <source>
        <dbReference type="ARBA" id="ARBA00023015"/>
    </source>
</evidence>
<dbReference type="SMART" id="SM00717">
    <property type="entry name" value="SANT"/>
    <property type="match status" value="4"/>
</dbReference>